<reference evidence="2" key="1">
    <citation type="submission" date="2019-11" db="EMBL/GenBank/DDBJ databases">
        <title>Genome sequence of Heliorestis convoluta strain HH, an alkaliphilic and minimalistic phototrophic bacterium from a soda lake in Egypt.</title>
        <authorList>
            <person name="Dewey E.D."/>
            <person name="Stokes L.M."/>
            <person name="Burchell B.M."/>
            <person name="Shaffer K.N."/>
            <person name="Huntington A.M."/>
            <person name="Baker J.M."/>
            <person name="Nadendla S."/>
            <person name="Giglio M.G."/>
            <person name="Touchman J.W."/>
            <person name="Blankenship R.E."/>
            <person name="Madigan M.T."/>
            <person name="Sattley W.M."/>
        </authorList>
    </citation>
    <scope>NUCLEOTIDE SEQUENCE [LARGE SCALE GENOMIC DNA]</scope>
    <source>
        <strain evidence="2">HH</strain>
    </source>
</reference>
<dbReference type="Proteomes" id="UP000366051">
    <property type="component" value="Chromosome"/>
</dbReference>
<proteinExistence type="predicted"/>
<gene>
    <name evidence="1" type="ORF">FTV88_0216</name>
</gene>
<dbReference type="AlphaFoldDB" id="A0A5Q2N1H2"/>
<organism evidence="1 2">
    <name type="scientific">Heliorestis convoluta</name>
    <dbReference type="NCBI Taxonomy" id="356322"/>
    <lineage>
        <taxon>Bacteria</taxon>
        <taxon>Bacillati</taxon>
        <taxon>Bacillota</taxon>
        <taxon>Clostridia</taxon>
        <taxon>Eubacteriales</taxon>
        <taxon>Heliobacteriaceae</taxon>
        <taxon>Heliorestis</taxon>
    </lineage>
</organism>
<accession>A0A5Q2N1H2</accession>
<sequence length="40" mass="4700">MTTSGRCYSKYLEKLSYLPFLLFQKLRRTIGTSPRIVSML</sequence>
<dbReference type="EMBL" id="CP045875">
    <property type="protein sequence ID" value="QGG46395.1"/>
    <property type="molecule type" value="Genomic_DNA"/>
</dbReference>
<evidence type="ECO:0000313" key="1">
    <source>
        <dbReference type="EMBL" id="QGG46395.1"/>
    </source>
</evidence>
<dbReference type="KEGG" id="hcv:FTV88_0216"/>
<name>A0A5Q2N1H2_9FIRM</name>
<protein>
    <submittedName>
        <fullName evidence="1">Uncharacterized protein</fullName>
    </submittedName>
</protein>
<evidence type="ECO:0000313" key="2">
    <source>
        <dbReference type="Proteomes" id="UP000366051"/>
    </source>
</evidence>
<keyword evidence="2" id="KW-1185">Reference proteome</keyword>